<dbReference type="SUPFAM" id="SSF50370">
    <property type="entry name" value="Ricin B-like lectins"/>
    <property type="match status" value="2"/>
</dbReference>
<sequence>MLHLIPLFSLLVLLLPSFLASPIERAPIAKRYTGVKIQSFRNGLCLSPIGRSVGNGVPVGTIDCYQARTWDINPGSGSITVSGFEDYVLDAGSGNTNGEKLKTWQSYPGLFQQTWYLTDDRRIAITGGNQCLDQGNNDSGTQTWQCYPDNINQIWTLVDASNFNVQVPGQQPVLDPAIGITYQDGQEIGQRLHPYQRPDLCVTVDGGAATEGALVDIAYCQPNDNTYNQLQLFDLPTGPGQEVHLHAYPEFCLNAGYRALNGSKLRLGPCGTLATSKWTLVDGTLTLSDTGLCLDVQAESGVTPSSPYDILRNLQVWQCYPGNNNQQFFTINRLA</sequence>
<dbReference type="AlphaFoldDB" id="A0A1B9GRR4"/>
<reference evidence="3 4" key="1">
    <citation type="submission" date="2013-07" db="EMBL/GenBank/DDBJ databases">
        <title>The Genome Sequence of Cryptococcus heveanensis BCC8398.</title>
        <authorList>
            <consortium name="The Broad Institute Genome Sequencing Platform"/>
            <person name="Cuomo C."/>
            <person name="Litvintseva A."/>
            <person name="Chen Y."/>
            <person name="Heitman J."/>
            <person name="Sun S."/>
            <person name="Springer D."/>
            <person name="Dromer F."/>
            <person name="Young S.K."/>
            <person name="Zeng Q."/>
            <person name="Gargeya S."/>
            <person name="Fitzgerald M."/>
            <person name="Abouelleil A."/>
            <person name="Alvarado L."/>
            <person name="Berlin A.M."/>
            <person name="Chapman S.B."/>
            <person name="Dewar J."/>
            <person name="Goldberg J."/>
            <person name="Griggs A."/>
            <person name="Gujja S."/>
            <person name="Hansen M."/>
            <person name="Howarth C."/>
            <person name="Imamovic A."/>
            <person name="Larimer J."/>
            <person name="McCowan C."/>
            <person name="Murphy C."/>
            <person name="Pearson M."/>
            <person name="Priest M."/>
            <person name="Roberts A."/>
            <person name="Saif S."/>
            <person name="Shea T."/>
            <person name="Sykes S."/>
            <person name="Wortman J."/>
            <person name="Nusbaum C."/>
            <person name="Birren B."/>
        </authorList>
    </citation>
    <scope>NUCLEOTIDE SEQUENCE [LARGE SCALE GENOMIC DNA]</scope>
    <source>
        <strain evidence="3 4">BCC8398</strain>
    </source>
</reference>
<dbReference type="Pfam" id="PF00652">
    <property type="entry name" value="Ricin_B_lectin"/>
    <property type="match status" value="2"/>
</dbReference>
<accession>A0A1B9GRR4</accession>
<proteinExistence type="predicted"/>
<dbReference type="EMBL" id="KI669503">
    <property type="protein sequence ID" value="OCF33769.1"/>
    <property type="molecule type" value="Genomic_DNA"/>
</dbReference>
<dbReference type="CDD" id="cd00161">
    <property type="entry name" value="beta-trefoil_Ricin-like"/>
    <property type="match status" value="1"/>
</dbReference>
<organism evidence="3 4">
    <name type="scientific">Kwoniella heveanensis BCC8398</name>
    <dbReference type="NCBI Taxonomy" id="1296120"/>
    <lineage>
        <taxon>Eukaryota</taxon>
        <taxon>Fungi</taxon>
        <taxon>Dikarya</taxon>
        <taxon>Basidiomycota</taxon>
        <taxon>Agaricomycotina</taxon>
        <taxon>Tremellomycetes</taxon>
        <taxon>Tremellales</taxon>
        <taxon>Cryptococcaceae</taxon>
        <taxon>Kwoniella</taxon>
    </lineage>
</organism>
<dbReference type="SMART" id="SM00458">
    <property type="entry name" value="RICIN"/>
    <property type="match status" value="2"/>
</dbReference>
<protein>
    <recommendedName>
        <fullName evidence="2">Ricin B lectin domain-containing protein</fullName>
    </recommendedName>
</protein>
<dbReference type="Proteomes" id="UP000092666">
    <property type="component" value="Unassembled WGS sequence"/>
</dbReference>
<gene>
    <name evidence="3" type="ORF">I316_04481</name>
</gene>
<feature type="chain" id="PRO_5008627283" description="Ricin B lectin domain-containing protein" evidence="1">
    <location>
        <begin position="21"/>
        <end position="335"/>
    </location>
</feature>
<keyword evidence="4" id="KW-1185">Reference proteome</keyword>
<dbReference type="Gene3D" id="2.80.10.50">
    <property type="match status" value="2"/>
</dbReference>
<evidence type="ECO:0000259" key="2">
    <source>
        <dbReference type="SMART" id="SM00458"/>
    </source>
</evidence>
<dbReference type="InterPro" id="IPR000772">
    <property type="entry name" value="Ricin_B_lectin"/>
</dbReference>
<evidence type="ECO:0000313" key="4">
    <source>
        <dbReference type="Proteomes" id="UP000092666"/>
    </source>
</evidence>
<dbReference type="PROSITE" id="PS50231">
    <property type="entry name" value="RICIN_B_LECTIN"/>
    <property type="match status" value="2"/>
</dbReference>
<evidence type="ECO:0000256" key="1">
    <source>
        <dbReference type="SAM" id="SignalP"/>
    </source>
</evidence>
<feature type="domain" description="Ricin B lectin" evidence="2">
    <location>
        <begin position="32"/>
        <end position="158"/>
    </location>
</feature>
<reference evidence="4" key="2">
    <citation type="submission" date="2013-12" db="EMBL/GenBank/DDBJ databases">
        <title>Evolution of pathogenesis and genome organization in the Tremellales.</title>
        <authorList>
            <person name="Cuomo C."/>
            <person name="Litvintseva A."/>
            <person name="Heitman J."/>
            <person name="Chen Y."/>
            <person name="Sun S."/>
            <person name="Springer D."/>
            <person name="Dromer F."/>
            <person name="Young S."/>
            <person name="Zeng Q."/>
            <person name="Chapman S."/>
            <person name="Gujja S."/>
            <person name="Saif S."/>
            <person name="Birren B."/>
        </authorList>
    </citation>
    <scope>NUCLEOTIDE SEQUENCE [LARGE SCALE GENOMIC DNA]</scope>
    <source>
        <strain evidence="4">BCC8398</strain>
    </source>
</reference>
<dbReference type="OrthoDB" id="6770063at2759"/>
<keyword evidence="1" id="KW-0732">Signal</keyword>
<feature type="signal peptide" evidence="1">
    <location>
        <begin position="1"/>
        <end position="20"/>
    </location>
</feature>
<evidence type="ECO:0000313" key="3">
    <source>
        <dbReference type="EMBL" id="OCF33769.1"/>
    </source>
</evidence>
<dbReference type="STRING" id="1296120.A0A1B9GRR4"/>
<name>A0A1B9GRR4_9TREE</name>
<dbReference type="InterPro" id="IPR035992">
    <property type="entry name" value="Ricin_B-like_lectins"/>
</dbReference>
<feature type="domain" description="Ricin B lectin" evidence="2">
    <location>
        <begin position="184"/>
        <end position="331"/>
    </location>
</feature>